<evidence type="ECO:0000259" key="2">
    <source>
        <dbReference type="PROSITE" id="PS50041"/>
    </source>
</evidence>
<organism evidence="3 4">
    <name type="scientific">Ridgeia piscesae</name>
    <name type="common">Tubeworm</name>
    <dbReference type="NCBI Taxonomy" id="27915"/>
    <lineage>
        <taxon>Eukaryota</taxon>
        <taxon>Metazoa</taxon>
        <taxon>Spiralia</taxon>
        <taxon>Lophotrochozoa</taxon>
        <taxon>Annelida</taxon>
        <taxon>Polychaeta</taxon>
        <taxon>Sedentaria</taxon>
        <taxon>Canalipalpata</taxon>
        <taxon>Sabellida</taxon>
        <taxon>Siboglinidae</taxon>
        <taxon>Ridgeia</taxon>
    </lineage>
</organism>
<feature type="transmembrane region" description="Helical" evidence="1">
    <location>
        <begin position="143"/>
        <end position="164"/>
    </location>
</feature>
<dbReference type="InterPro" id="IPR016186">
    <property type="entry name" value="C-type_lectin-like/link_sf"/>
</dbReference>
<gene>
    <name evidence="3" type="ORF">NP493_238g01049</name>
</gene>
<dbReference type="PROSITE" id="PS50041">
    <property type="entry name" value="C_TYPE_LECTIN_2"/>
    <property type="match status" value="1"/>
</dbReference>
<accession>A0AAD9NZJ7</accession>
<dbReference type="InterPro" id="IPR001304">
    <property type="entry name" value="C-type_lectin-like"/>
</dbReference>
<sequence>MTFWHGRCYSFLSTPMDVNAARDLCHRTHSTLTTIDTAEEMSWIITTLRAIPTVVTWHIKGAPVVYHRYASPSMSHVTGRCVIIDVSRYGTGTCAWRDVACDSRHAVVCSRLYRAPVVRPGAESDTRATSGTTKADSRPSAQAMGYIAIILVLVELWCVAMLDWHDCVRNVALMRRNIRCCLRSRGCGVTRGKRQRNDDKSRIVPLSAPDVMDVHESAV</sequence>
<evidence type="ECO:0000313" key="3">
    <source>
        <dbReference type="EMBL" id="KAK2185399.1"/>
    </source>
</evidence>
<name>A0AAD9NZJ7_RIDPI</name>
<dbReference type="CDD" id="cd00037">
    <property type="entry name" value="CLECT"/>
    <property type="match status" value="1"/>
</dbReference>
<keyword evidence="1" id="KW-1133">Transmembrane helix</keyword>
<dbReference type="InterPro" id="IPR016187">
    <property type="entry name" value="CTDL_fold"/>
</dbReference>
<dbReference type="AlphaFoldDB" id="A0AAD9NZJ7"/>
<evidence type="ECO:0000256" key="1">
    <source>
        <dbReference type="SAM" id="Phobius"/>
    </source>
</evidence>
<protein>
    <recommendedName>
        <fullName evidence="2">C-type lectin domain-containing protein</fullName>
    </recommendedName>
</protein>
<dbReference type="EMBL" id="JAODUO010000238">
    <property type="protein sequence ID" value="KAK2185399.1"/>
    <property type="molecule type" value="Genomic_DNA"/>
</dbReference>
<comment type="caution">
    <text evidence="3">The sequence shown here is derived from an EMBL/GenBank/DDBJ whole genome shotgun (WGS) entry which is preliminary data.</text>
</comment>
<dbReference type="SUPFAM" id="SSF56436">
    <property type="entry name" value="C-type lectin-like"/>
    <property type="match status" value="1"/>
</dbReference>
<dbReference type="Gene3D" id="3.10.100.10">
    <property type="entry name" value="Mannose-Binding Protein A, subunit A"/>
    <property type="match status" value="1"/>
</dbReference>
<keyword evidence="4" id="KW-1185">Reference proteome</keyword>
<feature type="domain" description="C-type lectin" evidence="2">
    <location>
        <begin position="4"/>
        <end position="110"/>
    </location>
</feature>
<keyword evidence="1" id="KW-0812">Transmembrane</keyword>
<proteinExistence type="predicted"/>
<keyword evidence="1" id="KW-0472">Membrane</keyword>
<reference evidence="3" key="1">
    <citation type="journal article" date="2023" name="Mol. Biol. Evol.">
        <title>Third-Generation Sequencing Reveals the Adaptive Role of the Epigenome in Three Deep-Sea Polychaetes.</title>
        <authorList>
            <person name="Perez M."/>
            <person name="Aroh O."/>
            <person name="Sun Y."/>
            <person name="Lan Y."/>
            <person name="Juniper S.K."/>
            <person name="Young C.R."/>
            <person name="Angers B."/>
            <person name="Qian P.Y."/>
        </authorList>
    </citation>
    <scope>NUCLEOTIDE SEQUENCE</scope>
    <source>
        <strain evidence="3">R07B-5</strain>
    </source>
</reference>
<evidence type="ECO:0000313" key="4">
    <source>
        <dbReference type="Proteomes" id="UP001209878"/>
    </source>
</evidence>
<dbReference type="Proteomes" id="UP001209878">
    <property type="component" value="Unassembled WGS sequence"/>
</dbReference>